<organism evidence="3 4">
    <name type="scientific">Musa acuminata subsp. malaccensis</name>
    <name type="common">Wild banana</name>
    <name type="synonym">Musa malaccensis</name>
    <dbReference type="NCBI Taxonomy" id="214687"/>
    <lineage>
        <taxon>Eukaryota</taxon>
        <taxon>Viridiplantae</taxon>
        <taxon>Streptophyta</taxon>
        <taxon>Embryophyta</taxon>
        <taxon>Tracheophyta</taxon>
        <taxon>Spermatophyta</taxon>
        <taxon>Magnoliopsida</taxon>
        <taxon>Liliopsida</taxon>
        <taxon>Zingiberales</taxon>
        <taxon>Musaceae</taxon>
        <taxon>Musa</taxon>
    </lineage>
</organism>
<dbReference type="AlphaFoldDB" id="A0A804IY86"/>
<evidence type="ECO:0000256" key="1">
    <source>
        <dbReference type="SAM" id="MobiDB-lite"/>
    </source>
</evidence>
<dbReference type="Proteomes" id="UP000012960">
    <property type="component" value="Unplaced"/>
</dbReference>
<protein>
    <submittedName>
        <fullName evidence="2">(wild Malaysian banana) hypothetical protein</fullName>
    </submittedName>
</protein>
<feature type="region of interest" description="Disordered" evidence="1">
    <location>
        <begin position="1"/>
        <end position="25"/>
    </location>
</feature>
<evidence type="ECO:0000313" key="2">
    <source>
        <dbReference type="EMBL" id="CAG1844571.1"/>
    </source>
</evidence>
<dbReference type="Gramene" id="Ma04_t37660.1">
    <property type="protein sequence ID" value="Ma04_p37660.1"/>
    <property type="gene ID" value="Ma04_g37660"/>
</dbReference>
<dbReference type="EMBL" id="HG996469">
    <property type="protein sequence ID" value="CAG1844571.1"/>
    <property type="molecule type" value="Genomic_DNA"/>
</dbReference>
<reference evidence="3" key="2">
    <citation type="submission" date="2021-05" db="UniProtKB">
        <authorList>
            <consortium name="EnsemblPlants"/>
        </authorList>
    </citation>
    <scope>IDENTIFICATION</scope>
    <source>
        <strain evidence="3">subsp. malaccensis</strain>
    </source>
</reference>
<keyword evidence="4" id="KW-1185">Reference proteome</keyword>
<name>A0A804IY86_MUSAM</name>
<dbReference type="InParanoid" id="A0A804IY86"/>
<sequence>MMDSDFRYRPPVMHRSDAAAQPDRESELVQNDIGKPALKVCICIIFLLFIGISRRSSIDSHVASGLGPEAVSLAVLNYGDNPVKARDFVKGYSIRHEMGFSSKKNCGRGTGYVH</sequence>
<dbReference type="EnsemblPlants" id="Ma04_t37660.1">
    <property type="protein sequence ID" value="Ma04_p37660.1"/>
    <property type="gene ID" value="Ma04_g37660"/>
</dbReference>
<evidence type="ECO:0000313" key="3">
    <source>
        <dbReference type="EnsemblPlants" id="Ma04_p37660.1"/>
    </source>
</evidence>
<accession>A0A804IY86</accession>
<gene>
    <name evidence="2" type="ORF">GSMUA_143660.1</name>
</gene>
<proteinExistence type="predicted"/>
<reference evidence="2" key="1">
    <citation type="submission" date="2021-03" db="EMBL/GenBank/DDBJ databases">
        <authorList>
            <consortium name="Genoscope - CEA"/>
            <person name="William W."/>
        </authorList>
    </citation>
    <scope>NUCLEOTIDE SEQUENCE</scope>
    <source>
        <strain evidence="2">Doubled-haploid Pahang</strain>
    </source>
</reference>
<evidence type="ECO:0000313" key="4">
    <source>
        <dbReference type="Proteomes" id="UP000012960"/>
    </source>
</evidence>